<gene>
    <name evidence="1" type="ORF">F8M41_020254</name>
</gene>
<proteinExistence type="predicted"/>
<dbReference type="AlphaFoldDB" id="A0A8H4B224"/>
<evidence type="ECO:0000313" key="2">
    <source>
        <dbReference type="Proteomes" id="UP000439903"/>
    </source>
</evidence>
<organism evidence="1 2">
    <name type="scientific">Gigaspora margarita</name>
    <dbReference type="NCBI Taxonomy" id="4874"/>
    <lineage>
        <taxon>Eukaryota</taxon>
        <taxon>Fungi</taxon>
        <taxon>Fungi incertae sedis</taxon>
        <taxon>Mucoromycota</taxon>
        <taxon>Glomeromycotina</taxon>
        <taxon>Glomeromycetes</taxon>
        <taxon>Diversisporales</taxon>
        <taxon>Gigasporaceae</taxon>
        <taxon>Gigaspora</taxon>
    </lineage>
</organism>
<protein>
    <submittedName>
        <fullName evidence="1">Uncharacterized protein</fullName>
    </submittedName>
</protein>
<accession>A0A8H4B224</accession>
<dbReference type="EMBL" id="WTPW01000056">
    <property type="protein sequence ID" value="KAF0553526.1"/>
    <property type="molecule type" value="Genomic_DNA"/>
</dbReference>
<keyword evidence="2" id="KW-1185">Reference proteome</keyword>
<reference evidence="1 2" key="1">
    <citation type="journal article" date="2019" name="Environ. Microbiol.">
        <title>At the nexus of three kingdoms: the genome of the mycorrhizal fungus Gigaspora margarita provides insights into plant, endobacterial and fungal interactions.</title>
        <authorList>
            <person name="Venice F."/>
            <person name="Ghignone S."/>
            <person name="Salvioli di Fossalunga A."/>
            <person name="Amselem J."/>
            <person name="Novero M."/>
            <person name="Xianan X."/>
            <person name="Sedzielewska Toro K."/>
            <person name="Morin E."/>
            <person name="Lipzen A."/>
            <person name="Grigoriev I.V."/>
            <person name="Henrissat B."/>
            <person name="Martin F.M."/>
            <person name="Bonfante P."/>
        </authorList>
    </citation>
    <scope>NUCLEOTIDE SEQUENCE [LARGE SCALE GENOMIC DNA]</scope>
    <source>
        <strain evidence="1 2">BEG34</strain>
    </source>
</reference>
<name>A0A8H4B224_GIGMA</name>
<comment type="caution">
    <text evidence="1">The sequence shown here is derived from an EMBL/GenBank/DDBJ whole genome shotgun (WGS) entry which is preliminary data.</text>
</comment>
<dbReference type="Proteomes" id="UP000439903">
    <property type="component" value="Unassembled WGS sequence"/>
</dbReference>
<evidence type="ECO:0000313" key="1">
    <source>
        <dbReference type="EMBL" id="KAF0553526.1"/>
    </source>
</evidence>
<sequence>MDLENEWPASVSHARYAKEENVINRTSEHTNIHHEWIVGALDSGVSFEGMLIAELLEDKWKYEINT</sequence>